<protein>
    <submittedName>
        <fullName evidence="1">Uncharacterized protein</fullName>
    </submittedName>
</protein>
<gene>
    <name evidence="1" type="ORF">MYCFIDRAFT_206800</name>
</gene>
<evidence type="ECO:0000313" key="1">
    <source>
        <dbReference type="EMBL" id="EME86369.1"/>
    </source>
</evidence>
<keyword evidence="2" id="KW-1185">Reference proteome</keyword>
<dbReference type="VEuPathDB" id="FungiDB:MYCFIDRAFT_206800"/>
<organism evidence="1 2">
    <name type="scientific">Pseudocercospora fijiensis (strain CIRAD86)</name>
    <name type="common">Black leaf streak disease fungus</name>
    <name type="synonym">Mycosphaerella fijiensis</name>
    <dbReference type="NCBI Taxonomy" id="383855"/>
    <lineage>
        <taxon>Eukaryota</taxon>
        <taxon>Fungi</taxon>
        <taxon>Dikarya</taxon>
        <taxon>Ascomycota</taxon>
        <taxon>Pezizomycotina</taxon>
        <taxon>Dothideomycetes</taxon>
        <taxon>Dothideomycetidae</taxon>
        <taxon>Mycosphaerellales</taxon>
        <taxon>Mycosphaerellaceae</taxon>
        <taxon>Pseudocercospora</taxon>
    </lineage>
</organism>
<dbReference type="GeneID" id="19336509"/>
<proteinExistence type="predicted"/>
<dbReference type="AlphaFoldDB" id="M3A5G4"/>
<accession>M3A5G4</accession>
<evidence type="ECO:0000313" key="2">
    <source>
        <dbReference type="Proteomes" id="UP000016932"/>
    </source>
</evidence>
<dbReference type="EMBL" id="KB446556">
    <property type="protein sequence ID" value="EME86369.1"/>
    <property type="molecule type" value="Genomic_DNA"/>
</dbReference>
<sequence>MHLRCRERVIFLQRHGATQNVGRGEVQNAPSVFLQSVMRFGFNSVLAIAAYGDERALLLTKGVCAHHKVPIEDSTKPESLKHDPLFHVQLQETFVDKRVDLQAVTTMQFPRKEQCLFSIRWAAERQLRQRSRHAQRYAMLQSSAFPNEYTCGTVSPELPIGCTSAWRTVPAALPTHTLQGQGLFPNSKSSGQVNPRCRDKLCAIAYVAAEGQEAMHLEPINGGIRRSGKYDGCLHTLCSPTANCCCLAVNDAWVGRASAVRCTLQEPHPGTFMALNYSYSYSGKFDEAAVAQSTCTFAESCHRLSPSKEGWSRSNVCIALAVVQRLRRPLLHSHTVIGFTQRSWGAGAGAWWGHVDDKDQRDVGKSFEVGQGFRALASHPGFSLASLPRCTILRPRGQHADARVYSLLMLHSGITHHDDKASSLGARSALAHGI</sequence>
<dbReference type="HOGENOM" id="CLU_631801_0_0_1"/>
<dbReference type="KEGG" id="pfj:MYCFIDRAFT_206800"/>
<name>M3A5G4_PSEFD</name>
<reference evidence="1 2" key="1">
    <citation type="journal article" date="2012" name="PLoS Pathog.">
        <title>Diverse lifestyles and strategies of plant pathogenesis encoded in the genomes of eighteen Dothideomycetes fungi.</title>
        <authorList>
            <person name="Ohm R.A."/>
            <person name="Feau N."/>
            <person name="Henrissat B."/>
            <person name="Schoch C.L."/>
            <person name="Horwitz B.A."/>
            <person name="Barry K.W."/>
            <person name="Condon B.J."/>
            <person name="Copeland A.C."/>
            <person name="Dhillon B."/>
            <person name="Glaser F."/>
            <person name="Hesse C.N."/>
            <person name="Kosti I."/>
            <person name="LaButti K."/>
            <person name="Lindquist E.A."/>
            <person name="Lucas S."/>
            <person name="Salamov A.A."/>
            <person name="Bradshaw R.E."/>
            <person name="Ciuffetti L."/>
            <person name="Hamelin R.C."/>
            <person name="Kema G.H.J."/>
            <person name="Lawrence C."/>
            <person name="Scott J.A."/>
            <person name="Spatafora J.W."/>
            <person name="Turgeon B.G."/>
            <person name="de Wit P.J.G.M."/>
            <person name="Zhong S."/>
            <person name="Goodwin S.B."/>
            <person name="Grigoriev I.V."/>
        </authorList>
    </citation>
    <scope>NUCLEOTIDE SEQUENCE [LARGE SCALE GENOMIC DNA]</scope>
    <source>
        <strain evidence="1 2">CIRAD86</strain>
    </source>
</reference>
<dbReference type="Proteomes" id="UP000016932">
    <property type="component" value="Unassembled WGS sequence"/>
</dbReference>
<dbReference type="RefSeq" id="XP_007923667.1">
    <property type="nucleotide sequence ID" value="XM_007925476.1"/>
</dbReference>